<keyword evidence="2" id="KW-0547">Nucleotide-binding</keyword>
<keyword evidence="1" id="KW-0436">Ligase</keyword>
<feature type="compositionally biased region" description="Low complexity" evidence="5">
    <location>
        <begin position="549"/>
        <end position="561"/>
    </location>
</feature>
<feature type="coiled-coil region" evidence="4">
    <location>
        <begin position="305"/>
        <end position="339"/>
    </location>
</feature>
<dbReference type="RefSeq" id="XP_025067313.1">
    <property type="nucleotide sequence ID" value="XM_025211528.1"/>
</dbReference>
<dbReference type="Gene3D" id="3.30.470.20">
    <property type="entry name" value="ATP-grasp fold, B domain"/>
    <property type="match status" value="1"/>
</dbReference>
<organism evidence="6 7">
    <name type="scientific">Alligator sinensis</name>
    <name type="common">Chinese alligator</name>
    <dbReference type="NCBI Taxonomy" id="38654"/>
    <lineage>
        <taxon>Eukaryota</taxon>
        <taxon>Metazoa</taxon>
        <taxon>Chordata</taxon>
        <taxon>Craniata</taxon>
        <taxon>Vertebrata</taxon>
        <taxon>Euteleostomi</taxon>
        <taxon>Archelosauria</taxon>
        <taxon>Archosauria</taxon>
        <taxon>Crocodylia</taxon>
        <taxon>Alligatoridae</taxon>
        <taxon>Alligatorinae</taxon>
        <taxon>Alligator</taxon>
    </lineage>
</organism>
<dbReference type="GO" id="GO:0015631">
    <property type="term" value="F:tubulin binding"/>
    <property type="evidence" value="ECO:0007669"/>
    <property type="project" value="TreeGrafter"/>
</dbReference>
<evidence type="ECO:0000256" key="5">
    <source>
        <dbReference type="SAM" id="MobiDB-lite"/>
    </source>
</evidence>
<keyword evidence="4" id="KW-0175">Coiled coil</keyword>
<reference evidence="7" key="1">
    <citation type="submission" date="2025-08" db="UniProtKB">
        <authorList>
            <consortium name="RefSeq"/>
        </authorList>
    </citation>
    <scope>IDENTIFICATION</scope>
</reference>
<evidence type="ECO:0000313" key="6">
    <source>
        <dbReference type="Proteomes" id="UP000189705"/>
    </source>
</evidence>
<dbReference type="GO" id="GO:0000226">
    <property type="term" value="P:microtubule cytoskeleton organization"/>
    <property type="evidence" value="ECO:0007669"/>
    <property type="project" value="TreeGrafter"/>
</dbReference>
<dbReference type="AlphaFoldDB" id="A0A3Q0HA38"/>
<evidence type="ECO:0000313" key="7">
    <source>
        <dbReference type="RefSeq" id="XP_025067313.1"/>
    </source>
</evidence>
<dbReference type="GeneID" id="102372829"/>
<dbReference type="InterPro" id="IPR004344">
    <property type="entry name" value="TTL/TTLL_fam"/>
</dbReference>
<dbReference type="PANTHER" id="PTHR12241:SF147">
    <property type="entry name" value="TUBULIN POLYGLUTAMYLASE TTLL7"/>
    <property type="match status" value="1"/>
</dbReference>
<dbReference type="GO" id="GO:0036064">
    <property type="term" value="C:ciliary basal body"/>
    <property type="evidence" value="ECO:0007669"/>
    <property type="project" value="TreeGrafter"/>
</dbReference>
<accession>A0A3Q0HA38</accession>
<gene>
    <name evidence="7" type="primary">TTLL7</name>
</gene>
<evidence type="ECO:0000256" key="3">
    <source>
        <dbReference type="ARBA" id="ARBA00022840"/>
    </source>
</evidence>
<feature type="region of interest" description="Disordered" evidence="5">
    <location>
        <begin position="412"/>
        <end position="462"/>
    </location>
</feature>
<name>A0A3Q0HA38_ALLSI</name>
<dbReference type="Pfam" id="PF03133">
    <property type="entry name" value="TTL"/>
    <property type="match status" value="1"/>
</dbReference>
<evidence type="ECO:0000256" key="1">
    <source>
        <dbReference type="ARBA" id="ARBA00022598"/>
    </source>
</evidence>
<keyword evidence="6" id="KW-1185">Reference proteome</keyword>
<proteinExistence type="predicted"/>
<protein>
    <submittedName>
        <fullName evidence="7">Tubulin polyglutamylase TTLL7 isoform X3</fullName>
    </submittedName>
</protein>
<feature type="region of interest" description="Disordered" evidence="5">
    <location>
        <begin position="528"/>
        <end position="561"/>
    </location>
</feature>
<feature type="compositionally biased region" description="Low complexity" evidence="5">
    <location>
        <begin position="440"/>
        <end position="452"/>
    </location>
</feature>
<dbReference type="GO" id="GO:0005524">
    <property type="term" value="F:ATP binding"/>
    <property type="evidence" value="ECO:0007669"/>
    <property type="project" value="UniProtKB-KW"/>
</dbReference>
<evidence type="ECO:0000256" key="4">
    <source>
        <dbReference type="SAM" id="Coils"/>
    </source>
</evidence>
<sequence length="802" mass="93042">MPSLPNEGDNQGTSRLTLSSELPYQSTIKRKVRKKRKNGVVTANVAGTKYEIVRLVIDEMGFVKTRDEDETANLIWSDSAVQQEKIAELRNYQRINHFPGMGEICRKDFLARNMTKMIKCQPQEYSFIPRTWIFPAEYTQFQNYVKELKKKRRQKTFIIKPANGAMGHGISLIRNGEKIQAQDHLIVQEYLDKPFLMEGYKFDLRVYILVTSCDPLKIFLYHDGLVRMGTEKYHPPSDSNLINRAPSFGTDQKIDYDVKKGVLLNALKLLNIRPSDKRRNLAQQKAEAQKRLYGQGSMKRLSPGSSDWEKQRHTLERRKEELKERLAQVRKQISKEEHENRHMGNYRRIYPPDDKLLLEKYESLLAVAFQTFLAGRAASLQREMNNPLKRMKEEDILDLLEQCELDDEKLMGKSSRQRGPKPLCSMPESAQTIKKHKNYSSESSCDSSSNMSEWEEETEKEYHNEKKEKKVTYDLEENKYKPLERSGRIHWKLSNKNMKSLSYSASTSSRSPMRRSVSCPRSISIVTMQSQTEQRPYSAKPAIHMQRPSSGNRSHSLNRSSSSVQMVHPANLATMHSSGSESLLQEKTKEQEEALTRETLLIFNDMRLKFLGKTEEEAELIIENIMDNWKYHKTKVASYWLVKLDAVKQRKVLDIVRTSVRTVLQRVWRVSDIESLQLYRIFNRVFSRLLWSHGQGLWNCFCNSGSSWETIFSRSTEVVTPEQLQCCQRIVQLCKHCLLVVYKYSTDSRGSVTGFIPSWDDTRYLLPGPSQFIMKAPSSNFSCSSSGMSRSNVLFTPRYNHL</sequence>
<evidence type="ECO:0000256" key="2">
    <source>
        <dbReference type="ARBA" id="ARBA00022741"/>
    </source>
</evidence>
<dbReference type="SUPFAM" id="SSF56059">
    <property type="entry name" value="Glutathione synthetase ATP-binding domain-like"/>
    <property type="match status" value="1"/>
</dbReference>
<dbReference type="CTD" id="79739"/>
<dbReference type="PANTHER" id="PTHR12241">
    <property type="entry name" value="TUBULIN POLYGLUTAMYLASE"/>
    <property type="match status" value="1"/>
</dbReference>
<dbReference type="PROSITE" id="PS51221">
    <property type="entry name" value="TTL"/>
    <property type="match status" value="1"/>
</dbReference>
<dbReference type="Proteomes" id="UP000189705">
    <property type="component" value="Unplaced"/>
</dbReference>
<keyword evidence="3" id="KW-0067">ATP-binding</keyword>
<dbReference type="GO" id="GO:0070740">
    <property type="term" value="F:tubulin-glutamic acid ligase activity"/>
    <property type="evidence" value="ECO:0007669"/>
    <property type="project" value="TreeGrafter"/>
</dbReference>